<protein>
    <submittedName>
        <fullName evidence="1">Uncharacterized protein</fullName>
    </submittedName>
</protein>
<organism evidence="1 2">
    <name type="scientific">Neorhizobium turbinariae</name>
    <dbReference type="NCBI Taxonomy" id="2937795"/>
    <lineage>
        <taxon>Bacteria</taxon>
        <taxon>Pseudomonadati</taxon>
        <taxon>Pseudomonadota</taxon>
        <taxon>Alphaproteobacteria</taxon>
        <taxon>Hyphomicrobiales</taxon>
        <taxon>Rhizobiaceae</taxon>
        <taxon>Rhizobium/Agrobacterium group</taxon>
        <taxon>Neorhizobium</taxon>
    </lineage>
</organism>
<proteinExistence type="predicted"/>
<evidence type="ECO:0000313" key="2">
    <source>
        <dbReference type="Proteomes" id="UP001202827"/>
    </source>
</evidence>
<evidence type="ECO:0000313" key="1">
    <source>
        <dbReference type="EMBL" id="MCK8779583.1"/>
    </source>
</evidence>
<sequence length="68" mass="7541">MTQTFSKTRQQAENAFSKIQSQFFAKDQAVEERDFASQARDAKTARLRAARLAKEADESTKAASGAKD</sequence>
<comment type="caution">
    <text evidence="1">The sequence shown here is derived from an EMBL/GenBank/DDBJ whole genome shotgun (WGS) entry which is preliminary data.</text>
</comment>
<accession>A0ABT0INZ4</accession>
<name>A0ABT0INZ4_9HYPH</name>
<reference evidence="1 2" key="1">
    <citation type="submission" date="2022-04" db="EMBL/GenBank/DDBJ databases">
        <title>Rhizobium coralii sp. nov., isolated from coral Turbinaria peltata.</title>
        <authorList>
            <person name="Sun H."/>
        </authorList>
    </citation>
    <scope>NUCLEOTIDE SEQUENCE [LARGE SCALE GENOMIC DNA]</scope>
    <source>
        <strain evidence="1 2">NTR19</strain>
    </source>
</reference>
<dbReference type="Proteomes" id="UP001202827">
    <property type="component" value="Unassembled WGS sequence"/>
</dbReference>
<keyword evidence="2" id="KW-1185">Reference proteome</keyword>
<dbReference type="EMBL" id="JALPRY010000007">
    <property type="protein sequence ID" value="MCK8779583.1"/>
    <property type="molecule type" value="Genomic_DNA"/>
</dbReference>
<dbReference type="RefSeq" id="WP_248682297.1">
    <property type="nucleotide sequence ID" value="NZ_JALPRY010000007.1"/>
</dbReference>
<gene>
    <name evidence="1" type="ORF">M0654_06240</name>
</gene>